<protein>
    <submittedName>
        <fullName evidence="2">Uncharacterized protein</fullName>
    </submittedName>
</protein>
<keyword evidence="1" id="KW-1133">Transmembrane helix</keyword>
<proteinExistence type="predicted"/>
<keyword evidence="1" id="KW-0472">Membrane</keyword>
<organism evidence="2">
    <name type="scientific">viral metagenome</name>
    <dbReference type="NCBI Taxonomy" id="1070528"/>
    <lineage>
        <taxon>unclassified sequences</taxon>
        <taxon>metagenomes</taxon>
        <taxon>organismal metagenomes</taxon>
    </lineage>
</organism>
<name>A0A6C0IA09_9ZZZZ</name>
<keyword evidence="1" id="KW-0812">Transmembrane</keyword>
<feature type="transmembrane region" description="Helical" evidence="1">
    <location>
        <begin position="50"/>
        <end position="69"/>
    </location>
</feature>
<evidence type="ECO:0000256" key="1">
    <source>
        <dbReference type="SAM" id="Phobius"/>
    </source>
</evidence>
<dbReference type="EMBL" id="MN740152">
    <property type="protein sequence ID" value="QHT89868.1"/>
    <property type="molecule type" value="Genomic_DNA"/>
</dbReference>
<evidence type="ECO:0000313" key="2">
    <source>
        <dbReference type="EMBL" id="QHT89868.1"/>
    </source>
</evidence>
<sequence length="147" mass="16422">MKILLYSGLLYLAGVAIVLILQPSLMFTEQGVWKEFGIGRNPTTHTWLPFWLFVIIWALLSYIIMLLLASSLGLPGVVEEPLLPQLPQPEVQPQPNLSYHNFTTKPKGKANTLIPGYYILNREVTEATGSPKYIYLGPEPPGDINSE</sequence>
<dbReference type="AlphaFoldDB" id="A0A6C0IA09"/>
<accession>A0A6C0IA09</accession>
<reference evidence="2" key="1">
    <citation type="journal article" date="2020" name="Nature">
        <title>Giant virus diversity and host interactions through global metagenomics.</title>
        <authorList>
            <person name="Schulz F."/>
            <person name="Roux S."/>
            <person name="Paez-Espino D."/>
            <person name="Jungbluth S."/>
            <person name="Walsh D.A."/>
            <person name="Denef V.J."/>
            <person name="McMahon K.D."/>
            <person name="Konstantinidis K.T."/>
            <person name="Eloe-Fadrosh E.A."/>
            <person name="Kyrpides N.C."/>
            <person name="Woyke T."/>
        </authorList>
    </citation>
    <scope>NUCLEOTIDE SEQUENCE</scope>
    <source>
        <strain evidence="2">GVMAG-M-3300023184-62</strain>
    </source>
</reference>